<dbReference type="Proteomes" id="UP001596405">
    <property type="component" value="Unassembled WGS sequence"/>
</dbReference>
<dbReference type="InterPro" id="IPR011990">
    <property type="entry name" value="TPR-like_helical_dom_sf"/>
</dbReference>
<name>A0ABW2DIU3_9BACT</name>
<organism evidence="2 3">
    <name type="scientific">Rufibacter roseus</name>
    <dbReference type="NCBI Taxonomy" id="1567108"/>
    <lineage>
        <taxon>Bacteria</taxon>
        <taxon>Pseudomonadati</taxon>
        <taxon>Bacteroidota</taxon>
        <taxon>Cytophagia</taxon>
        <taxon>Cytophagales</taxon>
        <taxon>Hymenobacteraceae</taxon>
        <taxon>Rufibacter</taxon>
    </lineage>
</organism>
<gene>
    <name evidence="2" type="ORF">ACFQHR_09300</name>
</gene>
<evidence type="ECO:0000313" key="3">
    <source>
        <dbReference type="Proteomes" id="UP001596405"/>
    </source>
</evidence>
<evidence type="ECO:0000256" key="1">
    <source>
        <dbReference type="PROSITE-ProRule" id="PRU00339"/>
    </source>
</evidence>
<keyword evidence="1" id="KW-0802">TPR repeat</keyword>
<protein>
    <submittedName>
        <fullName evidence="2">Tetratricopeptide repeat protein</fullName>
    </submittedName>
</protein>
<sequence>MKLFGFLSNNKDTTFNITEPDREWVEDNFKWLIQAYGYPSRQSQQLLFNETLFPNTFKAHKIDVQDIVNDLATILLLDPTKISFEYVEDLRDSFATPYEIDGELFETRTEIAEGNYRIYVAKSLLQHPKRLIFSLIFEFVKIRLTESRLDFDSGEDTSLFIYLAGIYFGFGVIQSQYMIYSGASTNGLWHSNWRFVAGIPEEVMAFALATYSKLIEQNNPQWKTELPQGLNAKFEKAMAYLDEHPSPLYSKGELEAHDLLKQSIDEYENNDFDSAISTLQKILFLTNDELLKAEVYNDIGYNLTRKGEFKLSISNYLKALDIEPKHSIASDNLAYSFIRLGRLEEGKHYIDQAIATMNNDPAYSYRNLALYYQATGESELAEVNFRLAFKNMAKPVDMLNQHYGEFLIAQGREEEARAFLDSPS</sequence>
<dbReference type="SMART" id="SM00028">
    <property type="entry name" value="TPR"/>
    <property type="match status" value="3"/>
</dbReference>
<comment type="caution">
    <text evidence="2">The sequence shown here is derived from an EMBL/GenBank/DDBJ whole genome shotgun (WGS) entry which is preliminary data.</text>
</comment>
<proteinExistence type="predicted"/>
<dbReference type="RefSeq" id="WP_066618424.1">
    <property type="nucleotide sequence ID" value="NZ_JBHSYQ010000003.1"/>
</dbReference>
<dbReference type="EMBL" id="JBHSYQ010000003">
    <property type="protein sequence ID" value="MFC6997822.1"/>
    <property type="molecule type" value="Genomic_DNA"/>
</dbReference>
<dbReference type="PROSITE" id="PS50005">
    <property type="entry name" value="TPR"/>
    <property type="match status" value="1"/>
</dbReference>
<accession>A0ABW2DIU3</accession>
<dbReference type="InterPro" id="IPR019734">
    <property type="entry name" value="TPR_rpt"/>
</dbReference>
<evidence type="ECO:0000313" key="2">
    <source>
        <dbReference type="EMBL" id="MFC6997822.1"/>
    </source>
</evidence>
<dbReference type="Pfam" id="PF13181">
    <property type="entry name" value="TPR_8"/>
    <property type="match status" value="1"/>
</dbReference>
<dbReference type="SUPFAM" id="SSF48452">
    <property type="entry name" value="TPR-like"/>
    <property type="match status" value="1"/>
</dbReference>
<dbReference type="Gene3D" id="1.25.40.10">
    <property type="entry name" value="Tetratricopeptide repeat domain"/>
    <property type="match status" value="1"/>
</dbReference>
<keyword evidence="3" id="KW-1185">Reference proteome</keyword>
<feature type="repeat" description="TPR" evidence="1">
    <location>
        <begin position="293"/>
        <end position="326"/>
    </location>
</feature>
<reference evidence="3" key="1">
    <citation type="journal article" date="2019" name="Int. J. Syst. Evol. Microbiol.">
        <title>The Global Catalogue of Microorganisms (GCM) 10K type strain sequencing project: providing services to taxonomists for standard genome sequencing and annotation.</title>
        <authorList>
            <consortium name="The Broad Institute Genomics Platform"/>
            <consortium name="The Broad Institute Genome Sequencing Center for Infectious Disease"/>
            <person name="Wu L."/>
            <person name="Ma J."/>
        </authorList>
    </citation>
    <scope>NUCLEOTIDE SEQUENCE [LARGE SCALE GENOMIC DNA]</scope>
    <source>
        <strain evidence="3">CGMCC 4.7393</strain>
    </source>
</reference>